<keyword evidence="6" id="KW-1185">Reference proteome</keyword>
<gene>
    <name evidence="5" type="ORF">QYF49_13965</name>
</gene>
<comment type="caution">
    <text evidence="5">The sequence shown here is derived from an EMBL/GenBank/DDBJ whole genome shotgun (WGS) entry which is preliminary data.</text>
</comment>
<proteinExistence type="inferred from homology"/>
<dbReference type="CDD" id="cd04301">
    <property type="entry name" value="NAT_SF"/>
    <property type="match status" value="1"/>
</dbReference>
<dbReference type="PANTHER" id="PTHR43792:SF8">
    <property type="entry name" value="[RIBOSOMAL PROTEIN US5]-ALANINE N-ACETYLTRANSFERASE"/>
    <property type="match status" value="1"/>
</dbReference>
<evidence type="ECO:0000256" key="1">
    <source>
        <dbReference type="ARBA" id="ARBA00022679"/>
    </source>
</evidence>
<evidence type="ECO:0000256" key="3">
    <source>
        <dbReference type="ARBA" id="ARBA00038502"/>
    </source>
</evidence>
<keyword evidence="2" id="KW-0012">Acyltransferase</keyword>
<name>A0ABT8E873_9BACL</name>
<dbReference type="Gene3D" id="3.40.630.30">
    <property type="match status" value="1"/>
</dbReference>
<comment type="similarity">
    <text evidence="3">Belongs to the acetyltransferase family. RimJ subfamily.</text>
</comment>
<evidence type="ECO:0000256" key="2">
    <source>
        <dbReference type="ARBA" id="ARBA00023315"/>
    </source>
</evidence>
<sequence length="169" mass="19280">MKDGTISLQIRPWTEADRDLELLYQLNTSEMTKHLGGPESEEFILARHKRYLELGDRGCMYTVILNHGETAGSVGYWESVWENETVYEIGWSVLPVFQGKGIASQAVTAAIEEARSEKKHRFLHAFPSVSNKASNAICRKLGFTFVNECQFEYPPGSMMQCNNWRLNLE</sequence>
<dbReference type="PROSITE" id="PS51186">
    <property type="entry name" value="GNAT"/>
    <property type="match status" value="1"/>
</dbReference>
<organism evidence="5 6">
    <name type="scientific">Fictibacillus terranigra</name>
    <dbReference type="NCBI Taxonomy" id="3058424"/>
    <lineage>
        <taxon>Bacteria</taxon>
        <taxon>Bacillati</taxon>
        <taxon>Bacillota</taxon>
        <taxon>Bacilli</taxon>
        <taxon>Bacillales</taxon>
        <taxon>Fictibacillaceae</taxon>
        <taxon>Fictibacillus</taxon>
    </lineage>
</organism>
<accession>A0ABT8E873</accession>
<evidence type="ECO:0000313" key="5">
    <source>
        <dbReference type="EMBL" id="MDN4074107.1"/>
    </source>
</evidence>
<dbReference type="InterPro" id="IPR000182">
    <property type="entry name" value="GNAT_dom"/>
</dbReference>
<protein>
    <submittedName>
        <fullName evidence="5">GNAT family N-acetyltransferase</fullName>
    </submittedName>
</protein>
<dbReference type="RefSeq" id="WP_290400179.1">
    <property type="nucleotide sequence ID" value="NZ_JAUHLN010000002.1"/>
</dbReference>
<feature type="domain" description="N-acetyltransferase" evidence="4">
    <location>
        <begin position="8"/>
        <end position="164"/>
    </location>
</feature>
<dbReference type="EMBL" id="JAUHLN010000002">
    <property type="protein sequence ID" value="MDN4074107.1"/>
    <property type="molecule type" value="Genomic_DNA"/>
</dbReference>
<reference evidence="5" key="1">
    <citation type="submission" date="2023-06" db="EMBL/GenBank/DDBJ databases">
        <title>Draft Genome Sequences of Representative Paenibacillus Polymyxa, Bacillus cereus, Fictibacillus sp., and Brevibacillus agri Strains Isolated from Amazonian Dark Earth.</title>
        <authorList>
            <person name="Pellegrinetti T.A."/>
            <person name="Cunha I.C.M."/>
            <person name="Chaves M.G."/>
            <person name="Freitas A.S."/>
            <person name="Silva A.V.R."/>
            <person name="Tsai S.M."/>
            <person name="Mendes L.W."/>
        </authorList>
    </citation>
    <scope>NUCLEOTIDE SEQUENCE</scope>
    <source>
        <strain evidence="5">CENA-BCM004</strain>
    </source>
</reference>
<dbReference type="InterPro" id="IPR051531">
    <property type="entry name" value="N-acetyltransferase"/>
</dbReference>
<dbReference type="Proteomes" id="UP001168694">
    <property type="component" value="Unassembled WGS sequence"/>
</dbReference>
<dbReference type="InterPro" id="IPR016181">
    <property type="entry name" value="Acyl_CoA_acyltransferase"/>
</dbReference>
<dbReference type="PANTHER" id="PTHR43792">
    <property type="entry name" value="GNAT FAMILY, PUTATIVE (AFU_ORTHOLOGUE AFUA_3G00765)-RELATED-RELATED"/>
    <property type="match status" value="1"/>
</dbReference>
<evidence type="ECO:0000313" key="6">
    <source>
        <dbReference type="Proteomes" id="UP001168694"/>
    </source>
</evidence>
<dbReference type="Pfam" id="PF13302">
    <property type="entry name" value="Acetyltransf_3"/>
    <property type="match status" value="1"/>
</dbReference>
<dbReference type="SUPFAM" id="SSF55729">
    <property type="entry name" value="Acyl-CoA N-acyltransferases (Nat)"/>
    <property type="match status" value="1"/>
</dbReference>
<evidence type="ECO:0000259" key="4">
    <source>
        <dbReference type="PROSITE" id="PS51186"/>
    </source>
</evidence>
<keyword evidence="1" id="KW-0808">Transferase</keyword>